<feature type="domain" description="SH3b" evidence="2">
    <location>
        <begin position="90"/>
        <end position="153"/>
    </location>
</feature>
<accession>A0A9E2BFX0</accession>
<proteinExistence type="predicted"/>
<evidence type="ECO:0000256" key="1">
    <source>
        <dbReference type="SAM" id="Coils"/>
    </source>
</evidence>
<gene>
    <name evidence="3" type="ORF">DDT42_00076</name>
</gene>
<dbReference type="Proteomes" id="UP000811545">
    <property type="component" value="Unassembled WGS sequence"/>
</dbReference>
<dbReference type="AlphaFoldDB" id="A0A9E2BFX0"/>
<keyword evidence="1" id="KW-0175">Coiled coil</keyword>
<evidence type="ECO:0000313" key="3">
    <source>
        <dbReference type="EMBL" id="MBT9144244.1"/>
    </source>
</evidence>
<reference evidence="3 4" key="1">
    <citation type="journal article" date="2021" name="bioRxiv">
        <title>Unique metabolic strategies in Hadean analogues reveal hints for primordial physiology.</title>
        <authorList>
            <person name="Nobu M.K."/>
            <person name="Nakai R."/>
            <person name="Tamazawa S."/>
            <person name="Mori H."/>
            <person name="Toyoda A."/>
            <person name="Ijiri A."/>
            <person name="Suzuki S."/>
            <person name="Kurokawa K."/>
            <person name="Kamagata Y."/>
            <person name="Tamaki H."/>
        </authorList>
    </citation>
    <scope>NUCLEOTIDE SEQUENCE [LARGE SCALE GENOMIC DNA]</scope>
    <source>
        <strain evidence="3">BS525</strain>
    </source>
</reference>
<name>A0A9E2BFX0_PSYF1</name>
<dbReference type="InterPro" id="IPR003646">
    <property type="entry name" value="SH3-like_bac-type"/>
</dbReference>
<dbReference type="SMART" id="SM00287">
    <property type="entry name" value="SH3b"/>
    <property type="match status" value="1"/>
</dbReference>
<sequence length="153" mass="16733">MKKKIYLLAILISVVGLLSVIGINDLLIAQTAPPGSSNDPIVTKSYVDAKFDELMREINLLKAQNRVFLQEIATLKNQIATLTTTPSTPTQTGTVTSSSLNMRSGSGTNFSVIRTLTLGTEFTVLRTEGVWLQIRLRDGRTGWVHSGFVRLSP</sequence>
<evidence type="ECO:0000259" key="2">
    <source>
        <dbReference type="PROSITE" id="PS51781"/>
    </source>
</evidence>
<dbReference type="PROSITE" id="PS51781">
    <property type="entry name" value="SH3B"/>
    <property type="match status" value="1"/>
</dbReference>
<evidence type="ECO:0000313" key="4">
    <source>
        <dbReference type="Proteomes" id="UP000811545"/>
    </source>
</evidence>
<feature type="coiled-coil region" evidence="1">
    <location>
        <begin position="51"/>
        <end position="78"/>
    </location>
</feature>
<dbReference type="EMBL" id="QLTW01000002">
    <property type="protein sequence ID" value="MBT9144244.1"/>
    <property type="molecule type" value="Genomic_DNA"/>
</dbReference>
<dbReference type="Gene3D" id="2.30.30.40">
    <property type="entry name" value="SH3 Domains"/>
    <property type="match status" value="1"/>
</dbReference>
<comment type="caution">
    <text evidence="3">The sequence shown here is derived from an EMBL/GenBank/DDBJ whole genome shotgun (WGS) entry which is preliminary data.</text>
</comment>
<dbReference type="Pfam" id="PF08239">
    <property type="entry name" value="SH3_3"/>
    <property type="match status" value="1"/>
</dbReference>
<protein>
    <recommendedName>
        <fullName evidence="2">SH3b domain-containing protein</fullName>
    </recommendedName>
</protein>
<organism evidence="3 4">
    <name type="scientific">Psychracetigena formicireducens</name>
    <dbReference type="NCBI Taxonomy" id="2986056"/>
    <lineage>
        <taxon>Bacteria</taxon>
        <taxon>Bacillati</taxon>
        <taxon>Candidatus Lithacetigenota</taxon>
        <taxon>Candidatus Psychracetigena</taxon>
    </lineage>
</organism>